<proteinExistence type="predicted"/>
<accession>A0ABW1RNB9</accession>
<dbReference type="Pfam" id="PF11391">
    <property type="entry name" value="DUF2798"/>
    <property type="match status" value="1"/>
</dbReference>
<comment type="caution">
    <text evidence="2">The sequence shown here is derived from an EMBL/GenBank/DDBJ whole genome shotgun (WGS) entry which is preliminary data.</text>
</comment>
<evidence type="ECO:0008006" key="4">
    <source>
        <dbReference type="Google" id="ProtNLM"/>
    </source>
</evidence>
<keyword evidence="1" id="KW-1133">Transmembrane helix</keyword>
<protein>
    <recommendedName>
        <fullName evidence="4">DUF2798 domain-containing protein</fullName>
    </recommendedName>
</protein>
<evidence type="ECO:0000313" key="2">
    <source>
        <dbReference type="EMBL" id="MFC6176717.1"/>
    </source>
</evidence>
<organism evidence="2 3">
    <name type="scientific">Companilactobacillus huachuanensis</name>
    <dbReference type="NCBI Taxonomy" id="2559914"/>
    <lineage>
        <taxon>Bacteria</taxon>
        <taxon>Bacillati</taxon>
        <taxon>Bacillota</taxon>
        <taxon>Bacilli</taxon>
        <taxon>Lactobacillales</taxon>
        <taxon>Lactobacillaceae</taxon>
        <taxon>Companilactobacillus</taxon>
    </lineage>
</organism>
<sequence length="161" mass="17701">MEFQQRLPQNLKQTILFMAVISIISVNLIAPIITGLEIGFSVNNYLAILPRLPFIWLVVIALVVLTQKPAEALASHFLGDQPNFRGAMLITAMCNVFLMSLILTIVGAWIGTGHVSMDVIMNFPRAWPRNYTIALIVEAFIAQPIARSVMSAVHGSVAVQD</sequence>
<keyword evidence="1" id="KW-0472">Membrane</keyword>
<keyword evidence="3" id="KW-1185">Reference proteome</keyword>
<feature type="transmembrane region" description="Helical" evidence="1">
    <location>
        <begin position="86"/>
        <end position="110"/>
    </location>
</feature>
<keyword evidence="1" id="KW-0812">Transmembrane</keyword>
<dbReference type="EMBL" id="JBHSSF010000019">
    <property type="protein sequence ID" value="MFC6176717.1"/>
    <property type="molecule type" value="Genomic_DNA"/>
</dbReference>
<feature type="transmembrane region" description="Helical" evidence="1">
    <location>
        <begin position="45"/>
        <end position="65"/>
    </location>
</feature>
<evidence type="ECO:0000313" key="3">
    <source>
        <dbReference type="Proteomes" id="UP001596288"/>
    </source>
</evidence>
<dbReference type="InterPro" id="IPR021529">
    <property type="entry name" value="DUF2798"/>
</dbReference>
<evidence type="ECO:0000256" key="1">
    <source>
        <dbReference type="SAM" id="Phobius"/>
    </source>
</evidence>
<reference evidence="3" key="1">
    <citation type="journal article" date="2019" name="Int. J. Syst. Evol. Microbiol.">
        <title>The Global Catalogue of Microorganisms (GCM) 10K type strain sequencing project: providing services to taxonomists for standard genome sequencing and annotation.</title>
        <authorList>
            <consortium name="The Broad Institute Genomics Platform"/>
            <consortium name="The Broad Institute Genome Sequencing Center for Infectious Disease"/>
            <person name="Wu L."/>
            <person name="Ma J."/>
        </authorList>
    </citation>
    <scope>NUCLEOTIDE SEQUENCE [LARGE SCALE GENOMIC DNA]</scope>
    <source>
        <strain evidence="3">CCM 8927</strain>
    </source>
</reference>
<gene>
    <name evidence="2" type="ORF">ACFQAV_07675</name>
</gene>
<dbReference type="RefSeq" id="WP_137610253.1">
    <property type="nucleotide sequence ID" value="NZ_BJDF01000001.1"/>
</dbReference>
<dbReference type="Proteomes" id="UP001596288">
    <property type="component" value="Unassembled WGS sequence"/>
</dbReference>
<name>A0ABW1RNB9_9LACO</name>
<feature type="transmembrane region" description="Helical" evidence="1">
    <location>
        <begin position="15"/>
        <end position="33"/>
    </location>
</feature>